<reference evidence="9" key="1">
    <citation type="submission" date="2020-05" db="EMBL/GenBank/DDBJ databases">
        <authorList>
            <person name="Chiriac C."/>
            <person name="Salcher M."/>
            <person name="Ghai R."/>
            <person name="Kavagutti S V."/>
        </authorList>
    </citation>
    <scope>NUCLEOTIDE SEQUENCE</scope>
</reference>
<evidence type="ECO:0000259" key="8">
    <source>
        <dbReference type="Pfam" id="PF02771"/>
    </source>
</evidence>
<feature type="domain" description="Acyl-CoA dehydrogenase/oxidase C-terminal" evidence="6">
    <location>
        <begin position="562"/>
        <end position="704"/>
    </location>
</feature>
<dbReference type="Pfam" id="PF02771">
    <property type="entry name" value="Acyl-CoA_dh_N"/>
    <property type="match status" value="1"/>
</dbReference>
<dbReference type="InterPro" id="IPR009075">
    <property type="entry name" value="AcylCo_DH/oxidase_C"/>
</dbReference>
<dbReference type="InterPro" id="IPR013786">
    <property type="entry name" value="AcylCoA_DH/ox_N"/>
</dbReference>
<dbReference type="Pfam" id="PF02770">
    <property type="entry name" value="Acyl-CoA_dh_M"/>
    <property type="match status" value="1"/>
</dbReference>
<evidence type="ECO:0000256" key="3">
    <source>
        <dbReference type="ARBA" id="ARBA00022630"/>
    </source>
</evidence>
<dbReference type="PANTHER" id="PTHR43292">
    <property type="entry name" value="ACYL-COA DEHYDROGENASE"/>
    <property type="match status" value="1"/>
</dbReference>
<dbReference type="InterPro" id="IPR052161">
    <property type="entry name" value="Mycobact_Acyl-CoA_DH"/>
</dbReference>
<sequence>MSLALTEEHRSLADVARSLLADNGGVAQARATLDADKEVTPAYWSAFKDNGMFGLHLPENVGGQGYGLEELAIVVEELGRVCAPGAFLTTVVTSATIAAAGSAAQQTSLLPSFAEGVSVAGFALHSDLVLAGGKVSGSAKAVTSAELATHLAFVVGNDLVIVAANASGVTITANTSIDSSRRNAKVELKNVDAEVIVGGGELAHRIGRVLASAEASGGARVTSEMATEYTKIREQFGRTISTFQAIKHHCANMLIQTEMATALAWDAARTGLDPKRGPIAAAAAAALSLPAYEFNARKNIQIHGGIGFTWVHDAHIYFKRAAALAVLFGNSDDAAADLTAFSANGNQRVYAFDLPEEAESFRAEAKAAVAAYHAAAEADRRQVLFESGYLVPHWGKPWGRQASAIEQIVIEEEFTDIKVPNLGITGWVGLTLSQLATEEQVQRWLRPAMLGETVWCQLFSEPGAGSDAAAVSTKAIKVEGGWQVDGQKVWTSGAQHCQFGLATVRTDPDAAKHKGVTAMVIKMDAPGVTIRPLRENSGDTMFNEVFFDAVFVPDADVVGDINNGWAVARATLGNERVTIGGQSRNGIDAYDLIELLPGGVKTDIGHDREVGKTIAHEQVIRLLNLRAATRAVIGSGPGAEGNITKVLVSELAQSSTELAMKLLGDGGVDGENGPITYQYVFNRSLTIAGGTSEISRNVIAERILGMPRDPLIR</sequence>
<dbReference type="SUPFAM" id="SSF56645">
    <property type="entry name" value="Acyl-CoA dehydrogenase NM domain-like"/>
    <property type="match status" value="2"/>
</dbReference>
<gene>
    <name evidence="9" type="ORF">UFOPK3495_00146</name>
    <name evidence="10" type="ORF">UFOPK4237_00348</name>
</gene>
<dbReference type="PANTHER" id="PTHR43292:SF4">
    <property type="entry name" value="ACYL-COA DEHYDROGENASE FADE34"/>
    <property type="match status" value="1"/>
</dbReference>
<dbReference type="EMBL" id="CAFBPZ010000013">
    <property type="protein sequence ID" value="CAB5035687.1"/>
    <property type="molecule type" value="Genomic_DNA"/>
</dbReference>
<dbReference type="Pfam" id="PF00441">
    <property type="entry name" value="Acyl-CoA_dh_1"/>
    <property type="match status" value="2"/>
</dbReference>
<dbReference type="Gene3D" id="1.10.540.10">
    <property type="entry name" value="Acyl-CoA dehydrogenase/oxidase, N-terminal domain"/>
    <property type="match status" value="2"/>
</dbReference>
<dbReference type="InterPro" id="IPR046373">
    <property type="entry name" value="Acyl-CoA_Oxase/DH_mid-dom_sf"/>
</dbReference>
<dbReference type="EMBL" id="CAFBMC010000004">
    <property type="protein sequence ID" value="CAB4888520.1"/>
    <property type="molecule type" value="Genomic_DNA"/>
</dbReference>
<feature type="domain" description="Acyl-CoA dehydrogenase/oxidase N-terminal" evidence="8">
    <location>
        <begin position="6"/>
        <end position="116"/>
    </location>
</feature>
<keyword evidence="3" id="KW-0285">Flavoprotein</keyword>
<proteinExistence type="inferred from homology"/>
<comment type="cofactor">
    <cofactor evidence="1">
        <name>FAD</name>
        <dbReference type="ChEBI" id="CHEBI:57692"/>
    </cofactor>
</comment>
<dbReference type="InterPro" id="IPR036250">
    <property type="entry name" value="AcylCo_DH-like_C"/>
</dbReference>
<evidence type="ECO:0000313" key="10">
    <source>
        <dbReference type="EMBL" id="CAB5035687.1"/>
    </source>
</evidence>
<dbReference type="FunFam" id="2.40.110.10:FF:000011">
    <property type="entry name" value="Acyl-CoA dehydrogenase FadE34"/>
    <property type="match status" value="1"/>
</dbReference>
<dbReference type="Gene3D" id="2.40.110.10">
    <property type="entry name" value="Butyryl-CoA Dehydrogenase, subunit A, domain 2"/>
    <property type="match status" value="1"/>
</dbReference>
<keyword evidence="5" id="KW-0560">Oxidoreductase</keyword>
<evidence type="ECO:0000256" key="1">
    <source>
        <dbReference type="ARBA" id="ARBA00001974"/>
    </source>
</evidence>
<feature type="domain" description="Acyl-CoA oxidase/dehydrogenase middle" evidence="7">
    <location>
        <begin position="456"/>
        <end position="549"/>
    </location>
</feature>
<dbReference type="GO" id="GO:0016627">
    <property type="term" value="F:oxidoreductase activity, acting on the CH-CH group of donors"/>
    <property type="evidence" value="ECO:0007669"/>
    <property type="project" value="InterPro"/>
</dbReference>
<organism evidence="9">
    <name type="scientific">freshwater metagenome</name>
    <dbReference type="NCBI Taxonomy" id="449393"/>
    <lineage>
        <taxon>unclassified sequences</taxon>
        <taxon>metagenomes</taxon>
        <taxon>ecological metagenomes</taxon>
    </lineage>
</organism>
<name>A0A6J7F6D6_9ZZZZ</name>
<evidence type="ECO:0000259" key="7">
    <source>
        <dbReference type="Pfam" id="PF02770"/>
    </source>
</evidence>
<protein>
    <submittedName>
        <fullName evidence="9">Unannotated protein</fullName>
    </submittedName>
</protein>
<feature type="domain" description="Acyl-CoA dehydrogenase/oxidase C-terminal" evidence="6">
    <location>
        <begin position="207"/>
        <end position="332"/>
    </location>
</feature>
<evidence type="ECO:0000259" key="6">
    <source>
        <dbReference type="Pfam" id="PF00441"/>
    </source>
</evidence>
<evidence type="ECO:0000256" key="4">
    <source>
        <dbReference type="ARBA" id="ARBA00022827"/>
    </source>
</evidence>
<dbReference type="Gene3D" id="1.20.140.10">
    <property type="entry name" value="Butyryl-CoA Dehydrogenase, subunit A, domain 3"/>
    <property type="match status" value="2"/>
</dbReference>
<keyword evidence="4" id="KW-0274">FAD</keyword>
<evidence type="ECO:0000313" key="9">
    <source>
        <dbReference type="EMBL" id="CAB4888520.1"/>
    </source>
</evidence>
<dbReference type="InterPro" id="IPR006091">
    <property type="entry name" value="Acyl-CoA_Oxase/DH_mid-dom"/>
</dbReference>
<evidence type="ECO:0000256" key="2">
    <source>
        <dbReference type="ARBA" id="ARBA00009347"/>
    </source>
</evidence>
<dbReference type="GO" id="GO:0005886">
    <property type="term" value="C:plasma membrane"/>
    <property type="evidence" value="ECO:0007669"/>
    <property type="project" value="TreeGrafter"/>
</dbReference>
<comment type="similarity">
    <text evidence="2">Belongs to the acyl-CoA dehydrogenase family.</text>
</comment>
<accession>A0A6J7F6D6</accession>
<dbReference type="InterPro" id="IPR009100">
    <property type="entry name" value="AcylCoA_DH/oxidase_NM_dom_sf"/>
</dbReference>
<evidence type="ECO:0000256" key="5">
    <source>
        <dbReference type="ARBA" id="ARBA00023002"/>
    </source>
</evidence>
<dbReference type="SUPFAM" id="SSF47203">
    <property type="entry name" value="Acyl-CoA dehydrogenase C-terminal domain-like"/>
    <property type="match status" value="2"/>
</dbReference>
<dbReference type="InterPro" id="IPR037069">
    <property type="entry name" value="AcylCoA_DH/ox_N_sf"/>
</dbReference>
<dbReference type="GO" id="GO:0050660">
    <property type="term" value="F:flavin adenine dinucleotide binding"/>
    <property type="evidence" value="ECO:0007669"/>
    <property type="project" value="InterPro"/>
</dbReference>
<dbReference type="AlphaFoldDB" id="A0A6J7F6D6"/>